<proteinExistence type="predicted"/>
<feature type="compositionally biased region" description="Basic and acidic residues" evidence="1">
    <location>
        <begin position="29"/>
        <end position="47"/>
    </location>
</feature>
<dbReference type="AlphaFoldDB" id="A0A1X2HPK5"/>
<protein>
    <submittedName>
        <fullName evidence="2">Uncharacterized protein</fullName>
    </submittedName>
</protein>
<dbReference type="OrthoDB" id="2284745at2759"/>
<evidence type="ECO:0000313" key="3">
    <source>
        <dbReference type="Proteomes" id="UP000242180"/>
    </source>
</evidence>
<evidence type="ECO:0000256" key="1">
    <source>
        <dbReference type="SAM" id="MobiDB-lite"/>
    </source>
</evidence>
<feature type="compositionally biased region" description="Basic and acidic residues" evidence="1">
    <location>
        <begin position="76"/>
        <end position="94"/>
    </location>
</feature>
<evidence type="ECO:0000313" key="2">
    <source>
        <dbReference type="EMBL" id="ORZ01288.1"/>
    </source>
</evidence>
<dbReference type="EMBL" id="MCGN01000002">
    <property type="protein sequence ID" value="ORZ01288.1"/>
    <property type="molecule type" value="Genomic_DNA"/>
</dbReference>
<dbReference type="Proteomes" id="UP000242180">
    <property type="component" value="Unassembled WGS sequence"/>
</dbReference>
<reference evidence="2 3" key="1">
    <citation type="submission" date="2016-07" db="EMBL/GenBank/DDBJ databases">
        <title>Pervasive Adenine N6-methylation of Active Genes in Fungi.</title>
        <authorList>
            <consortium name="DOE Joint Genome Institute"/>
            <person name="Mondo S.J."/>
            <person name="Dannebaum R.O."/>
            <person name="Kuo R.C."/>
            <person name="Labutti K."/>
            <person name="Haridas S."/>
            <person name="Kuo A."/>
            <person name="Salamov A."/>
            <person name="Ahrendt S.R."/>
            <person name="Lipzen A."/>
            <person name="Sullivan W."/>
            <person name="Andreopoulos W.B."/>
            <person name="Clum A."/>
            <person name="Lindquist E."/>
            <person name="Daum C."/>
            <person name="Ramamoorthy G.K."/>
            <person name="Gryganskyi A."/>
            <person name="Culley D."/>
            <person name="Magnuson J.K."/>
            <person name="James T.Y."/>
            <person name="O'Malley M.A."/>
            <person name="Stajich J.E."/>
            <person name="Spatafora J.W."/>
            <person name="Visel A."/>
            <person name="Grigoriev I.V."/>
        </authorList>
    </citation>
    <scope>NUCLEOTIDE SEQUENCE [LARGE SCALE GENOMIC DNA]</scope>
    <source>
        <strain evidence="2 3">NRRL 2496</strain>
    </source>
</reference>
<sequence length="110" mass="12238">MQRTILTYRQSLVGSRSRLITTSATRAMPKKDDEGSVTKELKGKDAGKPYNEPASTSATTDEIKEKDTSFDPSTVDPKEEMKEMAEETDTKESPLDWSAANEDVSPQHKK</sequence>
<accession>A0A1X2HPK5</accession>
<comment type="caution">
    <text evidence="2">The sequence shown here is derived from an EMBL/GenBank/DDBJ whole genome shotgun (WGS) entry which is preliminary data.</text>
</comment>
<organism evidence="2 3">
    <name type="scientific">Syncephalastrum racemosum</name>
    <name type="common">Filamentous fungus</name>
    <dbReference type="NCBI Taxonomy" id="13706"/>
    <lineage>
        <taxon>Eukaryota</taxon>
        <taxon>Fungi</taxon>
        <taxon>Fungi incertae sedis</taxon>
        <taxon>Mucoromycota</taxon>
        <taxon>Mucoromycotina</taxon>
        <taxon>Mucoromycetes</taxon>
        <taxon>Mucorales</taxon>
        <taxon>Syncephalastraceae</taxon>
        <taxon>Syncephalastrum</taxon>
    </lineage>
</organism>
<feature type="region of interest" description="Disordered" evidence="1">
    <location>
        <begin position="19"/>
        <end position="110"/>
    </location>
</feature>
<keyword evidence="3" id="KW-1185">Reference proteome</keyword>
<gene>
    <name evidence="2" type="ORF">BCR43DRAFT_512181</name>
</gene>
<name>A0A1X2HPK5_SYNRA</name>
<dbReference type="InParanoid" id="A0A1X2HPK5"/>